<dbReference type="InterPro" id="IPR025367">
    <property type="entry name" value="DUF4271"/>
</dbReference>
<sequence>MEQVLPLHHTDWLLWLSLGVFSLLLAARLYNPIRFKAFCILPFHANRSELEGSFRPVVGRGLFDVSLGLSSFAILGLAVFLILHPYHHELPVLGEWRMYLRLIMILLLFFVFKNFMGLLVGWVFNKTDFIASAQNVSFAYRAWLGVVLFPVCIAMVYGGEAYQVLYYLLLIVLCGGYYFSVQFFTIRIWRIDAFLYYKIFYLCALEITPLIFLVSWLQSLYR</sequence>
<organism evidence="2 3">
    <name type="scientific">Owenweeksia hongkongensis (strain DSM 17368 / CIP 108786 / JCM 12287 / NRRL B-23963 / UST20020801)</name>
    <dbReference type="NCBI Taxonomy" id="926562"/>
    <lineage>
        <taxon>Bacteria</taxon>
        <taxon>Pseudomonadati</taxon>
        <taxon>Bacteroidota</taxon>
        <taxon>Flavobacteriia</taxon>
        <taxon>Flavobacteriales</taxon>
        <taxon>Owenweeksiaceae</taxon>
        <taxon>Owenweeksia</taxon>
    </lineage>
</organism>
<dbReference type="KEGG" id="oho:Oweho_2715"/>
<dbReference type="OrthoDB" id="1438590at2"/>
<dbReference type="HOGENOM" id="CLU_1244305_0_0_10"/>
<keyword evidence="1" id="KW-1133">Transmembrane helix</keyword>
<keyword evidence="1" id="KW-0472">Membrane</keyword>
<feature type="transmembrane region" description="Helical" evidence="1">
    <location>
        <begin position="196"/>
        <end position="217"/>
    </location>
</feature>
<protein>
    <recommendedName>
        <fullName evidence="4">DUF4271 domain-containing protein</fullName>
    </recommendedName>
</protein>
<dbReference type="AlphaFoldDB" id="G8QZM5"/>
<gene>
    <name evidence="2" type="ordered locus">Oweho_2715</name>
</gene>
<dbReference type="STRING" id="926562.Oweho_2715"/>
<name>G8QZM5_OWEHD</name>
<evidence type="ECO:0000256" key="1">
    <source>
        <dbReference type="SAM" id="Phobius"/>
    </source>
</evidence>
<evidence type="ECO:0000313" key="3">
    <source>
        <dbReference type="Proteomes" id="UP000005631"/>
    </source>
</evidence>
<evidence type="ECO:0008006" key="4">
    <source>
        <dbReference type="Google" id="ProtNLM"/>
    </source>
</evidence>
<proteinExistence type="predicted"/>
<evidence type="ECO:0000313" key="2">
    <source>
        <dbReference type="EMBL" id="AEV33678.1"/>
    </source>
</evidence>
<dbReference type="Proteomes" id="UP000005631">
    <property type="component" value="Chromosome"/>
</dbReference>
<reference evidence="2 3" key="1">
    <citation type="journal article" date="2012" name="Stand. Genomic Sci.">
        <title>Genome sequence of the orange-pigmented seawater bacterium Owenweeksia hongkongensis type strain (UST20020801(T)).</title>
        <authorList>
            <person name="Riedel T."/>
            <person name="Held B."/>
            <person name="Nolan M."/>
            <person name="Lucas S."/>
            <person name="Lapidus A."/>
            <person name="Tice H."/>
            <person name="Del Rio T.G."/>
            <person name="Cheng J.F."/>
            <person name="Han C."/>
            <person name="Tapia R."/>
            <person name="Goodwin L.A."/>
            <person name="Pitluck S."/>
            <person name="Liolios K."/>
            <person name="Mavromatis K."/>
            <person name="Pagani I."/>
            <person name="Ivanova N."/>
            <person name="Mikhailova N."/>
            <person name="Pati A."/>
            <person name="Chen A."/>
            <person name="Palaniappan K."/>
            <person name="Rohde M."/>
            <person name="Tindall B.J."/>
            <person name="Detter J.C."/>
            <person name="Goker M."/>
            <person name="Woyke T."/>
            <person name="Bristow J."/>
            <person name="Eisen J.A."/>
            <person name="Markowitz V."/>
            <person name="Hugenholtz P."/>
            <person name="Klenk H.P."/>
            <person name="Kyrpides N.C."/>
        </authorList>
    </citation>
    <scope>NUCLEOTIDE SEQUENCE</scope>
    <source>
        <strain evidence="3">DSM 17368 / JCM 12287 / NRRL B-23963</strain>
    </source>
</reference>
<keyword evidence="3" id="KW-1185">Reference proteome</keyword>
<feature type="transmembrane region" description="Helical" evidence="1">
    <location>
        <begin position="136"/>
        <end position="158"/>
    </location>
</feature>
<feature type="transmembrane region" description="Helical" evidence="1">
    <location>
        <begin position="12"/>
        <end position="30"/>
    </location>
</feature>
<dbReference type="Pfam" id="PF14093">
    <property type="entry name" value="DUF4271"/>
    <property type="match status" value="1"/>
</dbReference>
<accession>G8QZM5</accession>
<dbReference type="RefSeq" id="WP_014203027.1">
    <property type="nucleotide sequence ID" value="NC_016599.1"/>
</dbReference>
<keyword evidence="1" id="KW-0812">Transmembrane</keyword>
<dbReference type="EMBL" id="CP003156">
    <property type="protein sequence ID" value="AEV33678.1"/>
    <property type="molecule type" value="Genomic_DNA"/>
</dbReference>
<feature type="transmembrane region" description="Helical" evidence="1">
    <location>
        <begin position="62"/>
        <end position="86"/>
    </location>
</feature>
<feature type="transmembrane region" description="Helical" evidence="1">
    <location>
        <begin position="164"/>
        <end position="184"/>
    </location>
</feature>
<feature type="transmembrane region" description="Helical" evidence="1">
    <location>
        <begin position="98"/>
        <end position="124"/>
    </location>
</feature>